<dbReference type="EMBL" id="JABXXO010000006">
    <property type="protein sequence ID" value="KAF7776864.1"/>
    <property type="molecule type" value="Genomic_DNA"/>
</dbReference>
<organism evidence="1 2">
    <name type="scientific">Agaricus bisporus var. burnettii</name>
    <dbReference type="NCBI Taxonomy" id="192524"/>
    <lineage>
        <taxon>Eukaryota</taxon>
        <taxon>Fungi</taxon>
        <taxon>Dikarya</taxon>
        <taxon>Basidiomycota</taxon>
        <taxon>Agaricomycotina</taxon>
        <taxon>Agaricomycetes</taxon>
        <taxon>Agaricomycetidae</taxon>
        <taxon>Agaricales</taxon>
        <taxon>Agaricineae</taxon>
        <taxon>Agaricaceae</taxon>
        <taxon>Agaricus</taxon>
    </lineage>
</organism>
<gene>
    <name evidence="1" type="ORF">Agabi119p4_5257</name>
</gene>
<comment type="caution">
    <text evidence="1">The sequence shown here is derived from an EMBL/GenBank/DDBJ whole genome shotgun (WGS) entry which is preliminary data.</text>
</comment>
<dbReference type="Proteomes" id="UP000629468">
    <property type="component" value="Unassembled WGS sequence"/>
</dbReference>
<accession>A0A8H7KHR4</accession>
<evidence type="ECO:0000313" key="1">
    <source>
        <dbReference type="EMBL" id="KAF7776864.1"/>
    </source>
</evidence>
<sequence>MSQNSSSSSPQTLRQLVIPPPGFLPGALYVAIIEKTIQSSTPGDVSPPTTVKSLGFFYQEKPTFLPITGSLKTEPFLEGRYWSFLPPSQPTNGTMSVYNALHHQDVLGYVRVAELVNPRSLPTLIEADDGKVHSMEEMSPEIYVFNALERLRRHGFLEANMGTWNLANFVAEMNYFRHEWRYVGFREEWHSPRPFADLPLIFFSSHVDGGYVLTSKGKNAKRVGS</sequence>
<protein>
    <submittedName>
        <fullName evidence="1">Uncharacterized protein</fullName>
    </submittedName>
</protein>
<reference evidence="1 2" key="1">
    <citation type="journal article" name="Sci. Rep.">
        <title>Telomere-to-telomere assembled and centromere annotated genomes of the two main subspecies of the button mushroom Agaricus bisporus reveal especially polymorphic chromosome ends.</title>
        <authorList>
            <person name="Sonnenberg A.S.M."/>
            <person name="Sedaghat-Telgerd N."/>
            <person name="Lavrijssen B."/>
            <person name="Ohm R.A."/>
            <person name="Hendrickx P.M."/>
            <person name="Scholtmeijer K."/>
            <person name="Baars J.J.P."/>
            <person name="van Peer A."/>
        </authorList>
    </citation>
    <scope>NUCLEOTIDE SEQUENCE [LARGE SCALE GENOMIC DNA]</scope>
    <source>
        <strain evidence="1 2">H119_p4</strain>
    </source>
</reference>
<evidence type="ECO:0000313" key="2">
    <source>
        <dbReference type="Proteomes" id="UP000629468"/>
    </source>
</evidence>
<name>A0A8H7KHR4_AGABI</name>
<dbReference type="AlphaFoldDB" id="A0A8H7KHR4"/>
<proteinExistence type="predicted"/>